<dbReference type="Proteomes" id="UP000518752">
    <property type="component" value="Unassembled WGS sequence"/>
</dbReference>
<organism evidence="4 5">
    <name type="scientific">Collybiopsis confluens</name>
    <dbReference type="NCBI Taxonomy" id="2823264"/>
    <lineage>
        <taxon>Eukaryota</taxon>
        <taxon>Fungi</taxon>
        <taxon>Dikarya</taxon>
        <taxon>Basidiomycota</taxon>
        <taxon>Agaricomycotina</taxon>
        <taxon>Agaricomycetes</taxon>
        <taxon>Agaricomycetidae</taxon>
        <taxon>Agaricales</taxon>
        <taxon>Marasmiineae</taxon>
        <taxon>Omphalotaceae</taxon>
        <taxon>Collybiopsis</taxon>
    </lineage>
</organism>
<gene>
    <name evidence="4" type="ORF">D9757_004747</name>
</gene>
<keyword evidence="2" id="KW-0808">Transferase</keyword>
<name>A0A8H5MCJ3_9AGAR</name>
<evidence type="ECO:0000313" key="5">
    <source>
        <dbReference type="Proteomes" id="UP000518752"/>
    </source>
</evidence>
<dbReference type="InterPro" id="IPR052190">
    <property type="entry name" value="Euk-Arch_PrmC-MTase"/>
</dbReference>
<dbReference type="GO" id="GO:0032259">
    <property type="term" value="P:methylation"/>
    <property type="evidence" value="ECO:0007669"/>
    <property type="project" value="UniProtKB-KW"/>
</dbReference>
<dbReference type="AlphaFoldDB" id="A0A8H5MCJ3"/>
<dbReference type="GO" id="GO:0008276">
    <property type="term" value="F:protein methyltransferase activity"/>
    <property type="evidence" value="ECO:0007669"/>
    <property type="project" value="TreeGrafter"/>
</dbReference>
<proteinExistence type="predicted"/>
<evidence type="ECO:0000256" key="3">
    <source>
        <dbReference type="ARBA" id="ARBA00022691"/>
    </source>
</evidence>
<keyword evidence="5" id="KW-1185">Reference proteome</keyword>
<dbReference type="PANTHER" id="PTHR45875:SF1">
    <property type="entry name" value="METHYLTRANSFERASE N6AMT1"/>
    <property type="match status" value="1"/>
</dbReference>
<dbReference type="OrthoDB" id="406152at2759"/>
<evidence type="ECO:0000256" key="1">
    <source>
        <dbReference type="ARBA" id="ARBA00022603"/>
    </source>
</evidence>
<comment type="caution">
    <text evidence="4">The sequence shown here is derived from an EMBL/GenBank/DDBJ whole genome shotgun (WGS) entry which is preliminary data.</text>
</comment>
<protein>
    <submittedName>
        <fullName evidence="4">Uncharacterized protein</fullName>
    </submittedName>
</protein>
<dbReference type="GO" id="GO:0035657">
    <property type="term" value="C:eRF1 methyltransferase complex"/>
    <property type="evidence" value="ECO:0007669"/>
    <property type="project" value="TreeGrafter"/>
</dbReference>
<keyword evidence="1" id="KW-0489">Methyltransferase</keyword>
<keyword evidence="3" id="KW-0949">S-adenosyl-L-methionine</keyword>
<dbReference type="EMBL" id="JAACJN010000028">
    <property type="protein sequence ID" value="KAF5388671.1"/>
    <property type="molecule type" value="Genomic_DNA"/>
</dbReference>
<reference evidence="4 5" key="1">
    <citation type="journal article" date="2020" name="ISME J.">
        <title>Uncovering the hidden diversity of litter-decomposition mechanisms in mushroom-forming fungi.</title>
        <authorList>
            <person name="Floudas D."/>
            <person name="Bentzer J."/>
            <person name="Ahren D."/>
            <person name="Johansson T."/>
            <person name="Persson P."/>
            <person name="Tunlid A."/>
        </authorList>
    </citation>
    <scope>NUCLEOTIDE SEQUENCE [LARGE SCALE GENOMIC DNA]</scope>
    <source>
        <strain evidence="4 5">CBS 406.79</strain>
    </source>
</reference>
<accession>A0A8H5MCJ3</accession>
<sequence>MIPTPDLSHLSTHDYKHVYEPAEDTFLLLDALEADADDLKEMNARICLEVGYLYSRDSLRDVLNSIFVQVQARAVYQLL</sequence>
<evidence type="ECO:0000256" key="2">
    <source>
        <dbReference type="ARBA" id="ARBA00022679"/>
    </source>
</evidence>
<evidence type="ECO:0000313" key="4">
    <source>
        <dbReference type="EMBL" id="KAF5388671.1"/>
    </source>
</evidence>
<dbReference type="GO" id="GO:0008757">
    <property type="term" value="F:S-adenosylmethionine-dependent methyltransferase activity"/>
    <property type="evidence" value="ECO:0007669"/>
    <property type="project" value="TreeGrafter"/>
</dbReference>
<dbReference type="PANTHER" id="PTHR45875">
    <property type="entry name" value="METHYLTRANSFERASE N6AMT1"/>
    <property type="match status" value="1"/>
</dbReference>